<gene>
    <name evidence="9" type="ORF">SAMN02910406_03391</name>
</gene>
<proteinExistence type="inferred from homology"/>
<dbReference type="GO" id="GO:0006310">
    <property type="term" value="P:DNA recombination"/>
    <property type="evidence" value="ECO:0007669"/>
    <property type="project" value="UniProtKB-KW"/>
</dbReference>
<dbReference type="PROSITE" id="PS51898">
    <property type="entry name" value="TYR_RECOMBINASE"/>
    <property type="match status" value="1"/>
</dbReference>
<dbReference type="PROSITE" id="PS51900">
    <property type="entry name" value="CB"/>
    <property type="match status" value="1"/>
</dbReference>
<evidence type="ECO:0000259" key="8">
    <source>
        <dbReference type="PROSITE" id="PS51900"/>
    </source>
</evidence>
<organism evidence="9 10">
    <name type="scientific">Ruminococcus albus</name>
    <dbReference type="NCBI Taxonomy" id="1264"/>
    <lineage>
        <taxon>Bacteria</taxon>
        <taxon>Bacillati</taxon>
        <taxon>Bacillota</taxon>
        <taxon>Clostridia</taxon>
        <taxon>Eubacteriales</taxon>
        <taxon>Oscillospiraceae</taxon>
        <taxon>Ruminococcus</taxon>
    </lineage>
</organism>
<dbReference type="Gene3D" id="1.10.443.10">
    <property type="entry name" value="Intergrase catalytic core"/>
    <property type="match status" value="1"/>
</dbReference>
<dbReference type="RefSeq" id="WP_074963168.1">
    <property type="nucleotide sequence ID" value="NZ_FOKQ01000047.1"/>
</dbReference>
<dbReference type="Pfam" id="PF14659">
    <property type="entry name" value="Phage_int_SAM_3"/>
    <property type="match status" value="1"/>
</dbReference>
<comment type="function">
    <text evidence="1">Site-specific tyrosine recombinase, which acts by catalyzing the cutting and rejoining of the recombining DNA molecules.</text>
</comment>
<evidence type="ECO:0000256" key="4">
    <source>
        <dbReference type="ARBA" id="ARBA00023125"/>
    </source>
</evidence>
<dbReference type="InterPro" id="IPR011010">
    <property type="entry name" value="DNA_brk_join_enz"/>
</dbReference>
<dbReference type="InterPro" id="IPR002104">
    <property type="entry name" value="Integrase_catalytic"/>
</dbReference>
<keyword evidence="5" id="KW-0233">DNA recombination</keyword>
<evidence type="ECO:0000313" key="9">
    <source>
        <dbReference type="EMBL" id="SFD20874.1"/>
    </source>
</evidence>
<dbReference type="eggNOG" id="COG0582">
    <property type="taxonomic scope" value="Bacteria"/>
</dbReference>
<dbReference type="AlphaFoldDB" id="A0A1I1QFD4"/>
<name>A0A1I1QFD4_RUMAL</name>
<dbReference type="CDD" id="cd01189">
    <property type="entry name" value="INT_ICEBs1_C_like"/>
    <property type="match status" value="1"/>
</dbReference>
<evidence type="ECO:0000259" key="7">
    <source>
        <dbReference type="PROSITE" id="PS51898"/>
    </source>
</evidence>
<dbReference type="EMBL" id="FOKQ01000047">
    <property type="protein sequence ID" value="SFD20874.1"/>
    <property type="molecule type" value="Genomic_DNA"/>
</dbReference>
<dbReference type="InterPro" id="IPR013762">
    <property type="entry name" value="Integrase-like_cat_sf"/>
</dbReference>
<evidence type="ECO:0000256" key="5">
    <source>
        <dbReference type="ARBA" id="ARBA00023172"/>
    </source>
</evidence>
<evidence type="ECO:0000256" key="6">
    <source>
        <dbReference type="PROSITE-ProRule" id="PRU01248"/>
    </source>
</evidence>
<dbReference type="InterPro" id="IPR044068">
    <property type="entry name" value="CB"/>
</dbReference>
<dbReference type="Proteomes" id="UP000182192">
    <property type="component" value="Unassembled WGS sequence"/>
</dbReference>
<evidence type="ECO:0000256" key="3">
    <source>
        <dbReference type="ARBA" id="ARBA00022908"/>
    </source>
</evidence>
<comment type="similarity">
    <text evidence="2">Belongs to the 'phage' integrase family.</text>
</comment>
<keyword evidence="3" id="KW-0229">DNA integration</keyword>
<dbReference type="InterPro" id="IPR050090">
    <property type="entry name" value="Tyrosine_recombinase_XerCD"/>
</dbReference>
<protein>
    <submittedName>
        <fullName evidence="9">Site-specific recombinase XerD</fullName>
    </submittedName>
</protein>
<dbReference type="GO" id="GO:0015074">
    <property type="term" value="P:DNA integration"/>
    <property type="evidence" value="ECO:0007669"/>
    <property type="project" value="UniProtKB-KW"/>
</dbReference>
<accession>A0A1I1QFD4</accession>
<dbReference type="PANTHER" id="PTHR30349">
    <property type="entry name" value="PHAGE INTEGRASE-RELATED"/>
    <property type="match status" value="1"/>
</dbReference>
<evidence type="ECO:0000256" key="1">
    <source>
        <dbReference type="ARBA" id="ARBA00003283"/>
    </source>
</evidence>
<evidence type="ECO:0000313" key="10">
    <source>
        <dbReference type="Proteomes" id="UP000182192"/>
    </source>
</evidence>
<dbReference type="InterPro" id="IPR010998">
    <property type="entry name" value="Integrase_recombinase_N"/>
</dbReference>
<dbReference type="PANTHER" id="PTHR30349:SF64">
    <property type="entry name" value="PROPHAGE INTEGRASE INTD-RELATED"/>
    <property type="match status" value="1"/>
</dbReference>
<evidence type="ECO:0000256" key="2">
    <source>
        <dbReference type="ARBA" id="ARBA00008857"/>
    </source>
</evidence>
<reference evidence="9 10" key="1">
    <citation type="submission" date="2016-10" db="EMBL/GenBank/DDBJ databases">
        <authorList>
            <person name="de Groot N.N."/>
        </authorList>
    </citation>
    <scope>NUCLEOTIDE SEQUENCE [LARGE SCALE GENOMIC DNA]</scope>
    <source>
        <strain evidence="9 10">AR67</strain>
    </source>
</reference>
<dbReference type="Pfam" id="PF00589">
    <property type="entry name" value="Phage_integrase"/>
    <property type="match status" value="1"/>
</dbReference>
<feature type="domain" description="Core-binding (CB)" evidence="8">
    <location>
        <begin position="73"/>
        <end position="163"/>
    </location>
</feature>
<keyword evidence="4 6" id="KW-0238">DNA-binding</keyword>
<dbReference type="InterPro" id="IPR004107">
    <property type="entry name" value="Integrase_SAM-like_N"/>
</dbReference>
<sequence length="403" mass="46400">MAYIEKRKNKKGEVTSYRIRAYCGYDVHGKQMVRFKSWKPPENMSAKQAEKEVQRIAILFEEECAHGQVTAAVKFQKVIEMWATEYAELNHRSTTLQREHLIADRVIPALGHLRIDKITARDIQKFINSLAKPGANKRNGKPLSQKTMRHHLSFISSIFEYAIRLDMVNANPCSKVIIPKVDASGKAYKKPEKHIYTKEQAREFMKILREAPMKYKVFFTLAIYTGCRRGELLGIEWKNIDFENGTVMIDHTSNYTADKGIYSDATKTEKSTRLVDLPTAVIGLLKAYKHDQDSYKANLGDKWQEHDRLFTKWDGQPMHPNTPYTWLMRECERRNFPFYGLHSFRHFFASVEIEAGVDPTTVAAMLGHSTPVTTMSTYSHYFAESKRRASNIMAEVIEGKEAG</sequence>
<feature type="domain" description="Tyr recombinase" evidence="7">
    <location>
        <begin position="191"/>
        <end position="391"/>
    </location>
</feature>
<dbReference type="GO" id="GO:0003677">
    <property type="term" value="F:DNA binding"/>
    <property type="evidence" value="ECO:0007669"/>
    <property type="project" value="UniProtKB-UniRule"/>
</dbReference>
<dbReference type="Gene3D" id="1.10.150.130">
    <property type="match status" value="1"/>
</dbReference>
<dbReference type="SUPFAM" id="SSF56349">
    <property type="entry name" value="DNA breaking-rejoining enzymes"/>
    <property type="match status" value="1"/>
</dbReference>